<comment type="caution">
    <text evidence="1">The sequence shown here is derived from an EMBL/GenBank/DDBJ whole genome shotgun (WGS) entry which is preliminary data.</text>
</comment>
<dbReference type="EMBL" id="JAATIS010000859">
    <property type="protein sequence ID" value="KAG2467482.1"/>
    <property type="molecule type" value="Genomic_DNA"/>
</dbReference>
<name>A0A8X7XGH6_POLSE</name>
<feature type="non-terminal residue" evidence="1">
    <location>
        <position position="301"/>
    </location>
</feature>
<feature type="non-terminal residue" evidence="1">
    <location>
        <position position="1"/>
    </location>
</feature>
<evidence type="ECO:0000313" key="2">
    <source>
        <dbReference type="Proteomes" id="UP000886611"/>
    </source>
</evidence>
<evidence type="ECO:0000313" key="1">
    <source>
        <dbReference type="EMBL" id="KAG2467482.1"/>
    </source>
</evidence>
<proteinExistence type="predicted"/>
<sequence>MSQGEKRRVSRVSTSRGFSVGFTSISSGELSSLTTCNCEIAVLPLELLIQLQGNYFEKTENELKIQNNFGGYNVFCDKNVVLDGKLYEVENFMERFIVLESHKDYRNFREYLLAKPLILFTKAWRMKKVLLNCENNGKTFAVIVNTRHPVIHYAIENGLNNIISSVWGESYELQFDFAETIKEFFAMTGYDTNVKGLSFSFRFKADAFFDLFYMLGFSSKKVPVKGKVLNLFSSIEEKKNKVKMFLEKISEPYIKRTSVSDCRMSSLSTGTVDDDVFSGSPSTTHPRASLVGQGPLFAIYE</sequence>
<accession>A0A8X7XGH6</accession>
<organism evidence="1 2">
    <name type="scientific">Polypterus senegalus</name>
    <name type="common">Senegal bichir</name>
    <dbReference type="NCBI Taxonomy" id="55291"/>
    <lineage>
        <taxon>Eukaryota</taxon>
        <taxon>Metazoa</taxon>
        <taxon>Chordata</taxon>
        <taxon>Craniata</taxon>
        <taxon>Vertebrata</taxon>
        <taxon>Euteleostomi</taxon>
        <taxon>Actinopterygii</taxon>
        <taxon>Polypteriformes</taxon>
        <taxon>Polypteridae</taxon>
        <taxon>Polypterus</taxon>
    </lineage>
</organism>
<reference evidence="1 2" key="1">
    <citation type="journal article" date="2021" name="Cell">
        <title>Tracing the genetic footprints of vertebrate landing in non-teleost ray-finned fishes.</title>
        <authorList>
            <person name="Bi X."/>
            <person name="Wang K."/>
            <person name="Yang L."/>
            <person name="Pan H."/>
            <person name="Jiang H."/>
            <person name="Wei Q."/>
            <person name="Fang M."/>
            <person name="Yu H."/>
            <person name="Zhu C."/>
            <person name="Cai Y."/>
            <person name="He Y."/>
            <person name="Gan X."/>
            <person name="Zeng H."/>
            <person name="Yu D."/>
            <person name="Zhu Y."/>
            <person name="Jiang H."/>
            <person name="Qiu Q."/>
            <person name="Yang H."/>
            <person name="Zhang Y.E."/>
            <person name="Wang W."/>
            <person name="Zhu M."/>
            <person name="He S."/>
            <person name="Zhang G."/>
        </authorList>
    </citation>
    <scope>NUCLEOTIDE SEQUENCE [LARGE SCALE GENOMIC DNA]</scope>
    <source>
        <strain evidence="1">Bchr_013</strain>
    </source>
</reference>
<protein>
    <submittedName>
        <fullName evidence="1">MEDAG protein</fullName>
    </submittedName>
</protein>
<dbReference type="Proteomes" id="UP000886611">
    <property type="component" value="Unassembled WGS sequence"/>
</dbReference>
<gene>
    <name evidence="1" type="primary">Medag_1</name>
    <name evidence="1" type="ORF">GTO96_0010286</name>
</gene>
<keyword evidence="2" id="KW-1185">Reference proteome</keyword>
<dbReference type="AlphaFoldDB" id="A0A8X7XGH6"/>